<protein>
    <submittedName>
        <fullName evidence="1">Uncharacterized protein</fullName>
    </submittedName>
</protein>
<gene>
    <name evidence="1" type="ORF">ACJEBM_18945</name>
</gene>
<dbReference type="EMBL" id="JBJHQE010000036">
    <property type="protein sequence ID" value="MFK9082749.1"/>
    <property type="molecule type" value="Genomic_DNA"/>
</dbReference>
<dbReference type="Proteomes" id="UP001622950">
    <property type="component" value="Unassembled WGS sequence"/>
</dbReference>
<accession>A0ACC7MXT7</accession>
<organism evidence="1 2">
    <name type="scientific">Pseudomonas neuropathica</name>
    <dbReference type="NCBI Taxonomy" id="2730425"/>
    <lineage>
        <taxon>Bacteria</taxon>
        <taxon>Pseudomonadati</taxon>
        <taxon>Pseudomonadota</taxon>
        <taxon>Gammaproteobacteria</taxon>
        <taxon>Pseudomonadales</taxon>
        <taxon>Pseudomonadaceae</taxon>
        <taxon>Pseudomonas</taxon>
    </lineage>
</organism>
<name>A0ACC7MXT7_9PSED</name>
<comment type="caution">
    <text evidence="1">The sequence shown here is derived from an EMBL/GenBank/DDBJ whole genome shotgun (WGS) entry which is preliminary data.</text>
</comment>
<sequence>MTTQTNKLQRHQANAAYLKKRTEHQANLADLVIEIKDEDYADKASGLLNGPRLKDGLKVYIPLWENLPPPRISDKVELFLDTGSGRWDKVAEHEFTRPADGGPFPETFPYLMTIDTNFLPDDATCRLQYVITDYTNYETPSVVTTVICDRLPPYKHAPPDALKLIADYLDDSNLPVGGNLTLTLPGYVDWKATDKLAIYLVDAAEIPDDPTNAPLVFFGTVPSPGVTDTPVQIPAKTIRDFGDAECVFLYVLLDAAQNPSAVSVHKTVGLTFGPLPDNLRPPKVPQAVPGPLVNEHVRVGVSAWIDMYDNWKAGDKVRLHWGSTRVQPDLDFLNMLTMEVKVLPAVLMLQEYGQATTGIKPTAVSYQIIRKGRPFGPQSANFPVNFEVPIPWVPWPPIDWPDPVHPALPAGEVKNFDESRTNELTRDDKGHDAKFTFPWFATAQNDDVVDVFWNGLRVVEAQVIFDDTTHVPGEDHIADIPWNYIKAGNNGDAIPVHYQVHRPGVENDLHSEAIEVDVDAVAVELPPASFPKIPNPTGYPGCQSLEPDGSLKVRIPDLTGLLKDGDTISFEFIPMIGDDLTSPEVPIPSVKFEKDFTLGDPGLPLTGFEFVVTPYSTYIQPLYDQNPNRRGRAKIHYLFNDGTEDVFSEPLVTRTAFHGPSDQCPITP</sequence>
<proteinExistence type="predicted"/>
<reference evidence="1" key="1">
    <citation type="submission" date="2024-11" db="EMBL/GenBank/DDBJ databases">
        <authorList>
            <person name="Lucas J.A."/>
        </authorList>
    </citation>
    <scope>NUCLEOTIDE SEQUENCE</scope>
    <source>
        <strain evidence="1">Z 8.8</strain>
    </source>
</reference>
<evidence type="ECO:0000313" key="2">
    <source>
        <dbReference type="Proteomes" id="UP001622950"/>
    </source>
</evidence>
<keyword evidence="2" id="KW-1185">Reference proteome</keyword>
<evidence type="ECO:0000313" key="1">
    <source>
        <dbReference type="EMBL" id="MFK9082749.1"/>
    </source>
</evidence>